<organism evidence="1 2">
    <name type="scientific">Parascaris univalens</name>
    <name type="common">Nematode worm</name>
    <dbReference type="NCBI Taxonomy" id="6257"/>
    <lineage>
        <taxon>Eukaryota</taxon>
        <taxon>Metazoa</taxon>
        <taxon>Ecdysozoa</taxon>
        <taxon>Nematoda</taxon>
        <taxon>Chromadorea</taxon>
        <taxon>Rhabditida</taxon>
        <taxon>Spirurina</taxon>
        <taxon>Ascaridomorpha</taxon>
        <taxon>Ascaridoidea</taxon>
        <taxon>Ascarididae</taxon>
        <taxon>Parascaris</taxon>
    </lineage>
</organism>
<dbReference type="PANTHER" id="PTHR19871">
    <property type="entry name" value="BETA TRANSDUCIN-RELATED PROTEIN"/>
    <property type="match status" value="1"/>
</dbReference>
<name>A0A915BIS0_PARUN</name>
<dbReference type="AlphaFoldDB" id="A0A915BIS0"/>
<dbReference type="InterPro" id="IPR027417">
    <property type="entry name" value="P-loop_NTPase"/>
</dbReference>
<evidence type="ECO:0000313" key="2">
    <source>
        <dbReference type="WBParaSite" id="PgR041_g049_t01"/>
    </source>
</evidence>
<dbReference type="WBParaSite" id="PgR041_g049_t01">
    <property type="protein sequence ID" value="PgR041_g049_t01"/>
    <property type="gene ID" value="PgR041_g049"/>
</dbReference>
<sequence length="356" mass="40396">YGECALPMDMRETEFDAIRTSAFEASNDVRLLDKYYELDKTRNPVQYRLRRIAIEATERRKLIEVIQRGAKQAYEEGLINQISPKRQQRFFSSAIELLVNSALQYPYNSIFVMRRITGMQYSGANAAWLDENIDDRKKMEALKNAISESGASTIALTVQPQGDDIEAWLQSRAHDKYIDSFTRLVIDRLRNLISSIAAPSATSISASLIAKNEDELHVEFASSQLPNKWIEREKVDAKMQSWLSDNVKSAYIHINGGDASGKTAIICRLRSLLQQKDCYVIIRFVNLTSSSNFAHELWHGICSTLCAISAQSDQQILSSFHLSSILSIFKSALQKLERPLYLLLDDVNLIKYGRAL</sequence>
<dbReference type="PANTHER" id="PTHR19871:SF38">
    <property type="entry name" value="PROTEIN QUI-1"/>
    <property type="match status" value="1"/>
</dbReference>
<dbReference type="InterPro" id="IPR052752">
    <property type="entry name" value="NACHT-WD_repeat"/>
</dbReference>
<proteinExistence type="predicted"/>
<evidence type="ECO:0000313" key="1">
    <source>
        <dbReference type="Proteomes" id="UP000887569"/>
    </source>
</evidence>
<accession>A0A915BIS0</accession>
<protein>
    <submittedName>
        <fullName evidence="2">NACHT domain-containing protein</fullName>
    </submittedName>
</protein>
<dbReference type="Gene3D" id="3.40.50.300">
    <property type="entry name" value="P-loop containing nucleotide triphosphate hydrolases"/>
    <property type="match status" value="1"/>
</dbReference>
<dbReference type="Proteomes" id="UP000887569">
    <property type="component" value="Unplaced"/>
</dbReference>
<reference evidence="2" key="1">
    <citation type="submission" date="2022-11" db="UniProtKB">
        <authorList>
            <consortium name="WormBaseParasite"/>
        </authorList>
    </citation>
    <scope>IDENTIFICATION</scope>
</reference>
<keyword evidence="1" id="KW-1185">Reference proteome</keyword>